<evidence type="ECO:0000313" key="2">
    <source>
        <dbReference type="Proteomes" id="UP001153331"/>
    </source>
</evidence>
<name>A0ACC2ILE9_9PLEO</name>
<reference evidence="1" key="1">
    <citation type="submission" date="2022-11" db="EMBL/GenBank/DDBJ databases">
        <title>Genome Sequence of Boeremia exigua.</title>
        <authorList>
            <person name="Buettner E."/>
        </authorList>
    </citation>
    <scope>NUCLEOTIDE SEQUENCE</scope>
    <source>
        <strain evidence="1">CU02</strain>
    </source>
</reference>
<dbReference type="EMBL" id="JAPHNI010000115">
    <property type="protein sequence ID" value="KAJ8115948.1"/>
    <property type="molecule type" value="Genomic_DNA"/>
</dbReference>
<evidence type="ECO:0000313" key="1">
    <source>
        <dbReference type="EMBL" id="KAJ8115948.1"/>
    </source>
</evidence>
<gene>
    <name evidence="1" type="ORF">OPT61_g2517</name>
</gene>
<accession>A0ACC2ILE9</accession>
<sequence>MARVNRALEVFSLVLEVRGSPTDNDNDDDDDDYDDYDDDDEDDDDDNVVVFCVRFSLAMDSTPRASPAPPASKGEGMASAPRASRGSTPTASRSASRLVKEASADKPARAASSNSLKQKMVSKVDEPPRPSKADEQLKALKADFDGLRSHLTCKICDRLLYQPYTIACGHTYCYTCLCTWFLNLKQNKSKLTCPDCRLDVKHLPAPAYVIRDMTALFIARADLLPPGETLAEHKKWQQEDADAIQKDRENADPRTGGLFKGLFNAPPHPLRPSLHIVRDQEDGVDRCPICTWELEDGGCTQCGLVFDETGEVSWDNSFTGFSDMDEMSEQDVDDLDAAMGLEEGEFEGFGDPMDGWQDYVGDHQPRANFLMRRFLQHNNTGPRRPMSHSEAGSRRSYSQSIVSDIYGDEMDTVEEEDEEEDSEMNDFIDDAAMESSTSASGASSTPGQTPQPPTDRPRARARARPVVEESETSSTISSVLEEEEEDEDDEDDAGPVHRGQRPQAQRPRASNHVLNRANGTRSRFARVVAPSSSASTDASTDDLDEDTQALLEEEGWMRQTDDDEMDEEDGDSDGGATTVGWEPLANSNDRSRMGGSLTPTADRPRPSAPIRPPSRVGNLQAHDASRGIRRRSSVLSNANRHYEDGEADDDDSDQDGDLSMAMHSLRNRRSQQMMRNGIALQNAPNRFASQGTNAVNEADTDDNSDNSQAGLGRRATHTQRREYDPRISWMFAAHQAALQQHQIGGNLIDIESRSITPLNRPPTSNRNRQSPAPASFSPFHPPARMRTPLMDNSNFGLRIMASPNRRSAMSPALPAANVMESAMRNDRTPSVSSTSTDSVILTPGSSAASSQYSIDQTARTQAVAAMDMIDRPQSRVSARPPSAAGRRGSANFSPVYQNFPGPNGMHVPVSAVPARPANPWAAYVSRTIRARNSRLGLREQSSTATLRPTSSRANIRDPASSSPAMRTQPSRIGLRPQPSGRRLNAQPSTRALRTPPSPGPNGQTGSPPMARVPPGMTPDDLSARARELRNTREQALGLASTVPARTNPFSSGFRRPSNAANMPPLTQAQNFSQHVRSNSNESMGSVNSAGTVHNASPGPSLGRRRSNRNMMNAPPPGVLPPSEAFTSPVTAFANNAYRSRQGSNIGSLPAFEPPNQTNNRTVNPVATGQLI</sequence>
<protein>
    <submittedName>
        <fullName evidence="1">Uncharacterized protein</fullName>
    </submittedName>
</protein>
<dbReference type="Proteomes" id="UP001153331">
    <property type="component" value="Unassembled WGS sequence"/>
</dbReference>
<keyword evidence="2" id="KW-1185">Reference proteome</keyword>
<proteinExistence type="predicted"/>
<organism evidence="1 2">
    <name type="scientific">Boeremia exigua</name>
    <dbReference type="NCBI Taxonomy" id="749465"/>
    <lineage>
        <taxon>Eukaryota</taxon>
        <taxon>Fungi</taxon>
        <taxon>Dikarya</taxon>
        <taxon>Ascomycota</taxon>
        <taxon>Pezizomycotina</taxon>
        <taxon>Dothideomycetes</taxon>
        <taxon>Pleosporomycetidae</taxon>
        <taxon>Pleosporales</taxon>
        <taxon>Pleosporineae</taxon>
        <taxon>Didymellaceae</taxon>
        <taxon>Boeremia</taxon>
    </lineage>
</organism>
<comment type="caution">
    <text evidence="1">The sequence shown here is derived from an EMBL/GenBank/DDBJ whole genome shotgun (WGS) entry which is preliminary data.</text>
</comment>